<dbReference type="OrthoDB" id="1256785at2"/>
<evidence type="ECO:0008006" key="5">
    <source>
        <dbReference type="Google" id="ProtNLM"/>
    </source>
</evidence>
<evidence type="ECO:0000313" key="4">
    <source>
        <dbReference type="Proteomes" id="UP000324170"/>
    </source>
</evidence>
<evidence type="ECO:0000313" key="3">
    <source>
        <dbReference type="Proteomes" id="UP000032721"/>
    </source>
</evidence>
<dbReference type="KEGG" id="xdo:XDD1_3683"/>
<dbReference type="STRING" id="351671.XDD1_3683"/>
<sequence length="129" mass="14685">MSYSNLVINALKHMLESDDVHISTIEKFFAKDYFQIVNGNKISFNDFVSHVNLLKKSLTNVHVTILSVAENGENVHTHHQVKANKEDGSTIEFEVFSRFLVSENKIKCCQELTRKITGNEEDDDLGSRV</sequence>
<reference evidence="1 3" key="1">
    <citation type="submission" date="2013-07" db="EMBL/GenBank/DDBJ databases">
        <authorList>
            <person name="Genoscope - CEA"/>
        </authorList>
    </citation>
    <scope>NUCLEOTIDE SEQUENCE [LARGE SCALE GENOMIC DNA]</scope>
    <source>
        <strain evidence="1">FRM16</strain>
        <strain evidence="3">FRM16 / DSM 17909</strain>
    </source>
</reference>
<reference evidence="2 4" key="2">
    <citation type="submission" date="2019-07" db="EMBL/GenBank/DDBJ databases">
        <title>Genomic Encyclopedia of Type Strains, Phase I: the one thousand microbial genomes (KMG-I) project.</title>
        <authorList>
            <person name="Kyrpides N."/>
        </authorList>
    </citation>
    <scope>NUCLEOTIDE SEQUENCE [LARGE SCALE GENOMIC DNA]</scope>
    <source>
        <strain evidence="2 4">DSM 17909</strain>
    </source>
</reference>
<dbReference type="Gene3D" id="3.10.450.50">
    <property type="match status" value="1"/>
</dbReference>
<protein>
    <recommendedName>
        <fullName evidence="5">SnoaL-like domain-containing protein</fullName>
    </recommendedName>
</protein>
<dbReference type="RefSeq" id="WP_052705735.1">
    <property type="nucleotide sequence ID" value="NZ_CAWMED010000001.1"/>
</dbReference>
<evidence type="ECO:0000313" key="1">
    <source>
        <dbReference type="EMBL" id="CDG19368.1"/>
    </source>
</evidence>
<gene>
    <name evidence="2" type="ORF">LY16_01986</name>
    <name evidence="1" type="ORF">XDD1_3683</name>
</gene>
<dbReference type="SUPFAM" id="SSF54427">
    <property type="entry name" value="NTF2-like"/>
    <property type="match status" value="1"/>
</dbReference>
<organism evidence="1 3">
    <name type="scientific">Xenorhabdus doucetiae</name>
    <dbReference type="NCBI Taxonomy" id="351671"/>
    <lineage>
        <taxon>Bacteria</taxon>
        <taxon>Pseudomonadati</taxon>
        <taxon>Pseudomonadota</taxon>
        <taxon>Gammaproteobacteria</taxon>
        <taxon>Enterobacterales</taxon>
        <taxon>Morganellaceae</taxon>
        <taxon>Xenorhabdus</taxon>
    </lineage>
</organism>
<dbReference type="Proteomes" id="UP000324170">
    <property type="component" value="Unassembled WGS sequence"/>
</dbReference>
<evidence type="ECO:0000313" key="2">
    <source>
        <dbReference type="EMBL" id="TYP05841.1"/>
    </source>
</evidence>
<name>A0A068QWM9_9GAMM</name>
<dbReference type="Proteomes" id="UP000032721">
    <property type="component" value="Chromosome"/>
</dbReference>
<accession>A0A068QWM9</accession>
<dbReference type="EMBL" id="FO704550">
    <property type="protein sequence ID" value="CDG19368.1"/>
    <property type="molecule type" value="Genomic_DNA"/>
</dbReference>
<dbReference type="HOGENOM" id="CLU_124041_2_1_6"/>
<dbReference type="EMBL" id="VNHN01000028">
    <property type="protein sequence ID" value="TYP05841.1"/>
    <property type="molecule type" value="Genomic_DNA"/>
</dbReference>
<keyword evidence="4" id="KW-1185">Reference proteome</keyword>
<dbReference type="AlphaFoldDB" id="A0A068QWM9"/>
<dbReference type="InterPro" id="IPR032710">
    <property type="entry name" value="NTF2-like_dom_sf"/>
</dbReference>
<proteinExistence type="predicted"/>